<protein>
    <recommendedName>
        <fullName evidence="4">Transmembrane protein</fullName>
    </recommendedName>
</protein>
<dbReference type="InParanoid" id="A0A078AT58"/>
<dbReference type="AlphaFoldDB" id="A0A078AT58"/>
<keyword evidence="1" id="KW-0812">Transmembrane</keyword>
<keyword evidence="1" id="KW-1133">Transmembrane helix</keyword>
<keyword evidence="1" id="KW-0472">Membrane</keyword>
<feature type="transmembrane region" description="Helical" evidence="1">
    <location>
        <begin position="116"/>
        <end position="135"/>
    </location>
</feature>
<evidence type="ECO:0000313" key="3">
    <source>
        <dbReference type="Proteomes" id="UP000039865"/>
    </source>
</evidence>
<feature type="transmembrane region" description="Helical" evidence="1">
    <location>
        <begin position="73"/>
        <end position="96"/>
    </location>
</feature>
<sequence length="373" mass="44691">MKRIKLTSPTHIKMLWKKVLIKYDKIGNQVKGKLLQNQILQMFQKQINQICDDPFNKEDLIIKDTFTTFKMDLFFKIFIYHLIFFLGLGPFTFIILRLFESKQFLINMAFEGKGSHYWIQISQWLSLIIPFYMYIFLNDKGFMSQTIIILTLVQTILRCMIVAVRYATTVASILKYQKEKILNQEEQNTEWIVGWINITPKQLDIEIKNCMIRNEVENVFFRLKFFHKINEDFKNRLLNYNYVNENIYDPAKEKIIIESFQKIYLQQQEQQTLKSSQKLDQQIFKIKADLDIQVSFLETPTKDDLFTYYPGRQVFRELFLICGLFAPSFTLRKYIPVCLIHNLLPLAIEAYHDSQQNRIQEKYSSSVYWVVWI</sequence>
<evidence type="ECO:0008006" key="4">
    <source>
        <dbReference type="Google" id="ProtNLM"/>
    </source>
</evidence>
<dbReference type="EMBL" id="CCKQ01012441">
    <property type="protein sequence ID" value="CDW84058.1"/>
    <property type="molecule type" value="Genomic_DNA"/>
</dbReference>
<gene>
    <name evidence="2" type="primary">Contig11638.g12462</name>
    <name evidence="2" type="ORF">STYLEM_13115</name>
</gene>
<organism evidence="2 3">
    <name type="scientific">Stylonychia lemnae</name>
    <name type="common">Ciliate</name>
    <dbReference type="NCBI Taxonomy" id="5949"/>
    <lineage>
        <taxon>Eukaryota</taxon>
        <taxon>Sar</taxon>
        <taxon>Alveolata</taxon>
        <taxon>Ciliophora</taxon>
        <taxon>Intramacronucleata</taxon>
        <taxon>Spirotrichea</taxon>
        <taxon>Stichotrichia</taxon>
        <taxon>Sporadotrichida</taxon>
        <taxon>Oxytrichidae</taxon>
        <taxon>Stylonychinae</taxon>
        <taxon>Stylonychia</taxon>
    </lineage>
</organism>
<name>A0A078AT58_STYLE</name>
<feature type="transmembrane region" description="Helical" evidence="1">
    <location>
        <begin position="147"/>
        <end position="167"/>
    </location>
</feature>
<accession>A0A078AT58</accession>
<dbReference type="Proteomes" id="UP000039865">
    <property type="component" value="Unassembled WGS sequence"/>
</dbReference>
<reference evidence="2 3" key="1">
    <citation type="submission" date="2014-06" db="EMBL/GenBank/DDBJ databases">
        <authorList>
            <person name="Swart Estienne"/>
        </authorList>
    </citation>
    <scope>NUCLEOTIDE SEQUENCE [LARGE SCALE GENOMIC DNA]</scope>
    <source>
        <strain evidence="2 3">130c</strain>
    </source>
</reference>
<proteinExistence type="predicted"/>
<evidence type="ECO:0000313" key="2">
    <source>
        <dbReference type="EMBL" id="CDW84058.1"/>
    </source>
</evidence>
<evidence type="ECO:0000256" key="1">
    <source>
        <dbReference type="SAM" id="Phobius"/>
    </source>
</evidence>
<keyword evidence="3" id="KW-1185">Reference proteome</keyword>